<dbReference type="PANTHER" id="PTHR31569">
    <property type="entry name" value="SWIM-TYPE DOMAIN-CONTAINING PROTEIN"/>
    <property type="match status" value="1"/>
</dbReference>
<feature type="domain" description="ZSWIM1/3 RNaseH-like" evidence="1">
    <location>
        <begin position="93"/>
        <end position="148"/>
    </location>
</feature>
<proteinExistence type="predicted"/>
<dbReference type="OrthoDB" id="127122at2759"/>
<name>A0A9W7CP11_9STRA</name>
<dbReference type="Proteomes" id="UP001165121">
    <property type="component" value="Unassembled WGS sequence"/>
</dbReference>
<dbReference type="Pfam" id="PF21056">
    <property type="entry name" value="ZSWIM1-3_RNaseH-like"/>
    <property type="match status" value="2"/>
</dbReference>
<comment type="caution">
    <text evidence="2">The sequence shown here is derived from an EMBL/GenBank/DDBJ whole genome shotgun (WGS) entry which is preliminary data.</text>
</comment>
<dbReference type="InterPro" id="IPR048324">
    <property type="entry name" value="ZSWIM1-3_RNaseH-like"/>
</dbReference>
<dbReference type="AlphaFoldDB" id="A0A9W7CP11"/>
<reference evidence="2" key="1">
    <citation type="submission" date="2023-04" db="EMBL/GenBank/DDBJ databases">
        <title>Phytophthora fragariaefolia NBRC 109709.</title>
        <authorList>
            <person name="Ichikawa N."/>
            <person name="Sato H."/>
            <person name="Tonouchi N."/>
        </authorList>
    </citation>
    <scope>NUCLEOTIDE SEQUENCE</scope>
    <source>
        <strain evidence="2">NBRC 109709</strain>
    </source>
</reference>
<keyword evidence="3" id="KW-1185">Reference proteome</keyword>
<dbReference type="PANTHER" id="PTHR31569:SF4">
    <property type="entry name" value="SWIM-TYPE DOMAIN-CONTAINING PROTEIN"/>
    <property type="match status" value="1"/>
</dbReference>
<dbReference type="EMBL" id="BSXT01000843">
    <property type="protein sequence ID" value="GMF35011.1"/>
    <property type="molecule type" value="Genomic_DNA"/>
</dbReference>
<evidence type="ECO:0000313" key="2">
    <source>
        <dbReference type="EMBL" id="GMF35011.1"/>
    </source>
</evidence>
<protein>
    <submittedName>
        <fullName evidence="2">Unnamed protein product</fullName>
    </submittedName>
</protein>
<evidence type="ECO:0000313" key="3">
    <source>
        <dbReference type="Proteomes" id="UP001165121"/>
    </source>
</evidence>
<accession>A0A9W7CP11</accession>
<sequence>MFVHLAAKESSELEDVNTLRRIGVARKKILKYIWDKTDSEPCMVDVHNLLAKLKREEEAGTTVSERLSETFHQFCENEKYGVAHVDIERVNNETVLVDATHGTNEERYRLFSFTVHDSFDHGQYVQVGPTSLGSDDILDTFCLQLKEQFRLCRIHALLTDEKTETFLHAIRQFKRCNPRWTEIQCVVGDKDFTEIGVFKAELPHASVLLCQFHAVEYIQERISKAEYGLSVIQGNRLKPVVSLIVKAKTEAKYDECFRFMRQELGVPDTEGDGKGTSEDTTAPLFWSYFIENWHKCREMWCSYLRDNVVHLGNNTNNRLESSWQKIKTIVDQNVDIDESVTSLIWWAKVKQKSFTTELARVGQVFDSVHHTNVELTRLAQMVSRYAFDIVKEQFDIASNPDTYYKVRDEGNELYIVASVTTTCKSYVCSCIQYANLQDEEGLSLLLFAVKRELEDVCVSAAIDVIRCEADARPDSIPTCTVTPQLLAMDLDEERIAWLENNRTVEDAKNNIVGAVLFDGNHWCALCISLER</sequence>
<evidence type="ECO:0000259" key="1">
    <source>
        <dbReference type="Pfam" id="PF21056"/>
    </source>
</evidence>
<feature type="domain" description="ZSWIM1/3 RNaseH-like" evidence="1">
    <location>
        <begin position="155"/>
        <end position="208"/>
    </location>
</feature>
<dbReference type="InterPro" id="IPR052579">
    <property type="entry name" value="Zinc_finger_SWIM"/>
</dbReference>
<gene>
    <name evidence="2" type="ORF">Pfra01_000915500</name>
</gene>
<organism evidence="2 3">
    <name type="scientific">Phytophthora fragariaefolia</name>
    <dbReference type="NCBI Taxonomy" id="1490495"/>
    <lineage>
        <taxon>Eukaryota</taxon>
        <taxon>Sar</taxon>
        <taxon>Stramenopiles</taxon>
        <taxon>Oomycota</taxon>
        <taxon>Peronosporomycetes</taxon>
        <taxon>Peronosporales</taxon>
        <taxon>Peronosporaceae</taxon>
        <taxon>Phytophthora</taxon>
    </lineage>
</organism>